<feature type="binding site" description="axial binding residue" evidence="9">
    <location>
        <position position="173"/>
    </location>
    <ligand>
        <name>heme c</name>
        <dbReference type="ChEBI" id="CHEBI:61717"/>
        <label>2</label>
    </ligand>
    <ligandPart>
        <name>Fe</name>
        <dbReference type="ChEBI" id="CHEBI:18248"/>
    </ligandPart>
</feature>
<protein>
    <submittedName>
        <fullName evidence="12">C-type cytochrome</fullName>
    </submittedName>
</protein>
<feature type="binding site" description="covalent" evidence="8">
    <location>
        <position position="46"/>
    </location>
    <ligand>
        <name>heme c</name>
        <dbReference type="ChEBI" id="CHEBI:61717"/>
        <label>1</label>
    </ligand>
</feature>
<dbReference type="InterPro" id="IPR050597">
    <property type="entry name" value="Cytochrome_c_Oxidase_Subunit"/>
</dbReference>
<feature type="binding site" description="axial binding residue" evidence="9">
    <location>
        <position position="50"/>
    </location>
    <ligand>
        <name>heme c</name>
        <dbReference type="ChEBI" id="CHEBI:61717"/>
        <label>1</label>
    </ligand>
    <ligandPart>
        <name>Fe</name>
        <dbReference type="ChEBI" id="CHEBI:18248"/>
    </ligandPart>
</feature>
<feature type="region of interest" description="Disordered" evidence="10">
    <location>
        <begin position="204"/>
        <end position="235"/>
    </location>
</feature>
<dbReference type="PROSITE" id="PS51257">
    <property type="entry name" value="PROKAR_LIPOPROTEIN"/>
    <property type="match status" value="1"/>
</dbReference>
<evidence type="ECO:0000313" key="13">
    <source>
        <dbReference type="Proteomes" id="UP000515861"/>
    </source>
</evidence>
<evidence type="ECO:0000313" key="12">
    <source>
        <dbReference type="EMBL" id="QNM81871.1"/>
    </source>
</evidence>
<sequence length="235" mass="23945">MRSLPALAAVSLLAACSADSDGPARFNASGELIAVSGGDAGAQFACLSCHGVKGEGDGDLVPRLAGLDAGYLVRQLDLYADGPRAHPQMAAIARKLRSEDRLAVSHYYAGLPAPVTAAPRGALYQRECAACHGAAGEGRPGVPAVAGQSAAYVERQFAAWASGDRRGDADGTMTRISRQWSSARLAAAAADVAALADANDYRGLPAACPPERRADPRNGASAPPQCVAGPAEPAR</sequence>
<evidence type="ECO:0000256" key="5">
    <source>
        <dbReference type="ARBA" id="ARBA00022764"/>
    </source>
</evidence>
<dbReference type="Proteomes" id="UP000515861">
    <property type="component" value="Chromosome"/>
</dbReference>
<feature type="domain" description="Cytochrome c" evidence="11">
    <location>
        <begin position="116"/>
        <end position="196"/>
    </location>
</feature>
<keyword evidence="4 9" id="KW-0479">Metal-binding</keyword>
<evidence type="ECO:0000256" key="1">
    <source>
        <dbReference type="ARBA" id="ARBA00004418"/>
    </source>
</evidence>
<proteinExistence type="predicted"/>
<dbReference type="GO" id="GO:0005506">
    <property type="term" value="F:iron ion binding"/>
    <property type="evidence" value="ECO:0007669"/>
    <property type="project" value="InterPro"/>
</dbReference>
<reference evidence="12 13" key="1">
    <citation type="submission" date="2020-08" db="EMBL/GenBank/DDBJ databases">
        <title>Sphingomonas sp. sand1-3 16S ribosomal RNA gene Genome sequencing and assembly.</title>
        <authorList>
            <person name="Kang M."/>
        </authorList>
    </citation>
    <scope>NUCLEOTIDE SEQUENCE [LARGE SCALE GENOMIC DNA]</scope>
    <source>
        <strain evidence="13">sand1-3</strain>
    </source>
</reference>
<accession>A0A7G9KZS2</accession>
<dbReference type="InterPro" id="IPR024167">
    <property type="entry name" value="Cytochrome_c4-like"/>
</dbReference>
<comment type="subcellular location">
    <subcellularLocation>
        <location evidence="1">Periplasm</location>
    </subcellularLocation>
</comment>
<keyword evidence="6" id="KW-0249">Electron transport</keyword>
<evidence type="ECO:0000256" key="8">
    <source>
        <dbReference type="PIRSR" id="PIRSR000005-1"/>
    </source>
</evidence>
<dbReference type="GO" id="GO:0042597">
    <property type="term" value="C:periplasmic space"/>
    <property type="evidence" value="ECO:0007669"/>
    <property type="project" value="UniProtKB-SubCell"/>
</dbReference>
<dbReference type="Pfam" id="PF00034">
    <property type="entry name" value="Cytochrom_C"/>
    <property type="match status" value="2"/>
</dbReference>
<dbReference type="Gene3D" id="1.10.760.10">
    <property type="entry name" value="Cytochrome c-like domain"/>
    <property type="match status" value="2"/>
</dbReference>
<evidence type="ECO:0000256" key="7">
    <source>
        <dbReference type="ARBA" id="ARBA00023004"/>
    </source>
</evidence>
<dbReference type="GO" id="GO:0020037">
    <property type="term" value="F:heme binding"/>
    <property type="evidence" value="ECO:0007669"/>
    <property type="project" value="InterPro"/>
</dbReference>
<dbReference type="InterPro" id="IPR036909">
    <property type="entry name" value="Cyt_c-like_dom_sf"/>
</dbReference>
<dbReference type="KEGG" id="ssau:H8M03_07370"/>
<dbReference type="EMBL" id="CP060697">
    <property type="protein sequence ID" value="QNM81871.1"/>
    <property type="molecule type" value="Genomic_DNA"/>
</dbReference>
<dbReference type="InterPro" id="IPR009056">
    <property type="entry name" value="Cyt_c-like_dom"/>
</dbReference>
<keyword evidence="3 8" id="KW-0349">Heme</keyword>
<gene>
    <name evidence="12" type="ORF">H8M03_07370</name>
</gene>
<evidence type="ECO:0000256" key="2">
    <source>
        <dbReference type="ARBA" id="ARBA00022448"/>
    </source>
</evidence>
<evidence type="ECO:0000259" key="11">
    <source>
        <dbReference type="PROSITE" id="PS51007"/>
    </source>
</evidence>
<organism evidence="12 13">
    <name type="scientific">Sphingomonas sabuli</name>
    <dbReference type="NCBI Taxonomy" id="2764186"/>
    <lineage>
        <taxon>Bacteria</taxon>
        <taxon>Pseudomonadati</taxon>
        <taxon>Pseudomonadota</taxon>
        <taxon>Alphaproteobacteria</taxon>
        <taxon>Sphingomonadales</taxon>
        <taxon>Sphingomonadaceae</taxon>
        <taxon>Sphingomonas</taxon>
    </lineage>
</organism>
<dbReference type="GO" id="GO:0009055">
    <property type="term" value="F:electron transfer activity"/>
    <property type="evidence" value="ECO:0007669"/>
    <property type="project" value="InterPro"/>
</dbReference>
<feature type="binding site" description="axial binding residue" evidence="9">
    <location>
        <position position="132"/>
    </location>
    <ligand>
        <name>heme c</name>
        <dbReference type="ChEBI" id="CHEBI:61717"/>
        <label>2</label>
    </ligand>
    <ligandPart>
        <name>Fe</name>
        <dbReference type="ChEBI" id="CHEBI:18248"/>
    </ligandPart>
</feature>
<evidence type="ECO:0000256" key="9">
    <source>
        <dbReference type="PIRSR" id="PIRSR000005-2"/>
    </source>
</evidence>
<evidence type="ECO:0000256" key="3">
    <source>
        <dbReference type="ARBA" id="ARBA00022617"/>
    </source>
</evidence>
<comment type="PTM">
    <text evidence="8">Binds 2 heme c groups covalently per subunit.</text>
</comment>
<evidence type="ECO:0000256" key="6">
    <source>
        <dbReference type="ARBA" id="ARBA00022982"/>
    </source>
</evidence>
<feature type="binding site" description="axial binding residue" evidence="9">
    <location>
        <position position="89"/>
    </location>
    <ligand>
        <name>heme c</name>
        <dbReference type="ChEBI" id="CHEBI:61717"/>
        <label>1</label>
    </ligand>
    <ligandPart>
        <name>Fe</name>
        <dbReference type="ChEBI" id="CHEBI:18248"/>
    </ligandPart>
</feature>
<keyword evidence="2" id="KW-0813">Transport</keyword>
<feature type="binding site" description="covalent" evidence="8">
    <location>
        <position position="131"/>
    </location>
    <ligand>
        <name>heme c</name>
        <dbReference type="ChEBI" id="CHEBI:61717"/>
        <label>2</label>
    </ligand>
</feature>
<keyword evidence="5" id="KW-0574">Periplasm</keyword>
<keyword evidence="7 9" id="KW-0408">Iron</keyword>
<dbReference type="PROSITE" id="PS51007">
    <property type="entry name" value="CYTC"/>
    <property type="match status" value="2"/>
</dbReference>
<dbReference type="SUPFAM" id="SSF46626">
    <property type="entry name" value="Cytochrome c"/>
    <property type="match status" value="2"/>
</dbReference>
<dbReference type="AlphaFoldDB" id="A0A7G9KZS2"/>
<dbReference type="PANTHER" id="PTHR33751:SF9">
    <property type="entry name" value="CYTOCHROME C4"/>
    <property type="match status" value="1"/>
</dbReference>
<name>A0A7G9KZS2_9SPHN</name>
<evidence type="ECO:0000256" key="4">
    <source>
        <dbReference type="ARBA" id="ARBA00022723"/>
    </source>
</evidence>
<keyword evidence="13" id="KW-1185">Reference proteome</keyword>
<dbReference type="PIRSF" id="PIRSF000005">
    <property type="entry name" value="Cytochrome_c4"/>
    <property type="match status" value="1"/>
</dbReference>
<feature type="binding site" description="covalent" evidence="8">
    <location>
        <position position="49"/>
    </location>
    <ligand>
        <name>heme c</name>
        <dbReference type="ChEBI" id="CHEBI:61717"/>
        <label>1</label>
    </ligand>
</feature>
<evidence type="ECO:0000256" key="10">
    <source>
        <dbReference type="SAM" id="MobiDB-lite"/>
    </source>
</evidence>
<feature type="domain" description="Cytochrome c" evidence="11">
    <location>
        <begin position="17"/>
        <end position="112"/>
    </location>
</feature>
<dbReference type="PANTHER" id="PTHR33751">
    <property type="entry name" value="CBB3-TYPE CYTOCHROME C OXIDASE SUBUNIT FIXP"/>
    <property type="match status" value="1"/>
</dbReference>
<feature type="binding site" description="covalent" evidence="8">
    <location>
        <position position="128"/>
    </location>
    <ligand>
        <name>heme c</name>
        <dbReference type="ChEBI" id="CHEBI:61717"/>
        <label>2</label>
    </ligand>
</feature>